<proteinExistence type="predicted"/>
<dbReference type="EMBL" id="BONC01000003">
    <property type="protein sequence ID" value="GIF54751.1"/>
    <property type="molecule type" value="Genomic_DNA"/>
</dbReference>
<evidence type="ECO:0000313" key="2">
    <source>
        <dbReference type="Proteomes" id="UP000624325"/>
    </source>
</evidence>
<evidence type="ECO:0008006" key="3">
    <source>
        <dbReference type="Google" id="ProtNLM"/>
    </source>
</evidence>
<keyword evidence="2" id="KW-1185">Reference proteome</keyword>
<evidence type="ECO:0000313" key="1">
    <source>
        <dbReference type="EMBL" id="GIF54751.1"/>
    </source>
</evidence>
<dbReference type="Proteomes" id="UP000624325">
    <property type="component" value="Unassembled WGS sequence"/>
</dbReference>
<comment type="caution">
    <text evidence="1">The sequence shown here is derived from an EMBL/GenBank/DDBJ whole genome shotgun (WGS) entry which is preliminary data.</text>
</comment>
<reference evidence="1 2" key="1">
    <citation type="submission" date="2021-01" db="EMBL/GenBank/DDBJ databases">
        <title>Whole genome shotgun sequence of Asanoa iriomotensis NBRC 100142.</title>
        <authorList>
            <person name="Komaki H."/>
            <person name="Tamura T."/>
        </authorList>
    </citation>
    <scope>NUCLEOTIDE SEQUENCE [LARGE SCALE GENOMIC DNA]</scope>
    <source>
        <strain evidence="1 2">NBRC 100142</strain>
    </source>
</reference>
<dbReference type="Gene3D" id="1.10.287.1060">
    <property type="entry name" value="ESAT-6-like"/>
    <property type="match status" value="1"/>
</dbReference>
<accession>A0ABQ4BW46</accession>
<name>A0ABQ4BW46_9ACTN</name>
<organism evidence="1 2">
    <name type="scientific">Asanoa iriomotensis</name>
    <dbReference type="NCBI Taxonomy" id="234613"/>
    <lineage>
        <taxon>Bacteria</taxon>
        <taxon>Bacillati</taxon>
        <taxon>Actinomycetota</taxon>
        <taxon>Actinomycetes</taxon>
        <taxon>Micromonosporales</taxon>
        <taxon>Micromonosporaceae</taxon>
        <taxon>Asanoa</taxon>
    </lineage>
</organism>
<dbReference type="RefSeq" id="WP_203700441.1">
    <property type="nucleotide sequence ID" value="NZ_BAAALU010000030.1"/>
</dbReference>
<gene>
    <name evidence="1" type="ORF">Air01nite_08460</name>
</gene>
<protein>
    <recommendedName>
        <fullName evidence="3">PE domain-containing protein</fullName>
    </recommendedName>
</protein>
<sequence>MSSPGFQVDPAALGSSAASLSQAAGSFVGALRAFEAELASFGSPWGADEIGSLIGTAHAEVADWAFECFRTAADEIEAAGFDLGDMAAAYEQVEDRIRTTFEGL</sequence>